<evidence type="ECO:0000313" key="2">
    <source>
        <dbReference type="Proteomes" id="UP000017184"/>
    </source>
</evidence>
<dbReference type="HOGENOM" id="CLU_2521496_0_0_4"/>
<gene>
    <name evidence="1" type="ORF">Cenrod_2688</name>
</gene>
<dbReference type="Proteomes" id="UP000017184">
    <property type="component" value="Chromosome"/>
</dbReference>
<organism evidence="1 2">
    <name type="scientific">Candidatus Symbiobacter mobilis CR</name>
    <dbReference type="NCBI Taxonomy" id="946483"/>
    <lineage>
        <taxon>Bacteria</taxon>
        <taxon>Pseudomonadati</taxon>
        <taxon>Pseudomonadota</taxon>
        <taxon>Betaproteobacteria</taxon>
        <taxon>Burkholderiales</taxon>
        <taxon>Comamonadaceae</taxon>
    </lineage>
</organism>
<protein>
    <submittedName>
        <fullName evidence="1">Uncharacterized protein</fullName>
    </submittedName>
</protein>
<keyword evidence="2" id="KW-1185">Reference proteome</keyword>
<reference evidence="1 2" key="1">
    <citation type="journal article" date="2013" name="Genome Biol.">
        <title>Genomic analysis reveals key aspects of prokaryotic symbiosis in the phototrophic consortium "Chlorochromatium aggregatum".</title>
        <authorList>
            <person name="Liu Z."/>
            <person name="Muller J."/>
            <person name="Li T."/>
            <person name="Alvey R.M."/>
            <person name="Vogl K."/>
            <person name="Frigaard N.U."/>
            <person name="Rockwell N.C."/>
            <person name="Boyd E.S."/>
            <person name="Tomsho L.P."/>
            <person name="Schuster S.C."/>
            <person name="Henke P."/>
            <person name="Rohde M."/>
            <person name="Overmann J."/>
            <person name="Bryant D.A."/>
        </authorList>
    </citation>
    <scope>NUCLEOTIDE SEQUENCE [LARGE SCALE GENOMIC DNA]</scope>
    <source>
        <strain evidence="1">CR</strain>
    </source>
</reference>
<name>U5NES3_9BURK</name>
<dbReference type="KEGG" id="cbx:Cenrod_2688"/>
<proteinExistence type="predicted"/>
<evidence type="ECO:0000313" key="1">
    <source>
        <dbReference type="EMBL" id="AGX88738.1"/>
    </source>
</evidence>
<dbReference type="OrthoDB" id="9793302at2"/>
<dbReference type="EMBL" id="CP004885">
    <property type="protein sequence ID" value="AGX88738.1"/>
    <property type="molecule type" value="Genomic_DNA"/>
</dbReference>
<dbReference type="AlphaFoldDB" id="U5NES3"/>
<accession>U5NES3</accession>
<sequence>MMPAANRARTISADHQGLEFAERCVVRRVSGRVTNYKDAEMAPRWTAAGFLEAVKSCKKLRGHADLKILINSLRPVSQQVKKAA</sequence>
<dbReference type="RefSeq" id="WP_022776673.1">
    <property type="nucleotide sequence ID" value="NC_022576.1"/>
</dbReference>